<evidence type="ECO:0000256" key="5">
    <source>
        <dbReference type="ARBA" id="ARBA00022989"/>
    </source>
</evidence>
<dbReference type="Pfam" id="PF01066">
    <property type="entry name" value="CDP-OH_P_transf"/>
    <property type="match status" value="1"/>
</dbReference>
<dbReference type="PANTHER" id="PTHR14269">
    <property type="entry name" value="CDP-DIACYLGLYCEROL--GLYCEROL-3-PHOSPHATE 3-PHOSPHATIDYLTRANSFERASE-RELATED"/>
    <property type="match status" value="1"/>
</dbReference>
<evidence type="ECO:0000256" key="2">
    <source>
        <dbReference type="ARBA" id="ARBA00022516"/>
    </source>
</evidence>
<dbReference type="PROSITE" id="PS00379">
    <property type="entry name" value="CDP_ALCOHOL_P_TRANSF"/>
    <property type="match status" value="1"/>
</dbReference>
<dbReference type="Gene3D" id="1.20.120.1760">
    <property type="match status" value="1"/>
</dbReference>
<accession>A0A382H6E4</accession>
<name>A0A382H6E4_9ZZZZ</name>
<dbReference type="EMBL" id="UINC01059435">
    <property type="protein sequence ID" value="SVB82840.1"/>
    <property type="molecule type" value="Genomic_DNA"/>
</dbReference>
<evidence type="ECO:0000256" key="6">
    <source>
        <dbReference type="ARBA" id="ARBA00023098"/>
    </source>
</evidence>
<dbReference type="GO" id="GO:0016780">
    <property type="term" value="F:phosphotransferase activity, for other substituted phosphate groups"/>
    <property type="evidence" value="ECO:0007669"/>
    <property type="project" value="InterPro"/>
</dbReference>
<feature type="transmembrane region" description="Helical" evidence="10">
    <location>
        <begin position="20"/>
        <end position="46"/>
    </location>
</feature>
<keyword evidence="3" id="KW-0808">Transferase</keyword>
<keyword evidence="4 10" id="KW-0812">Transmembrane</keyword>
<dbReference type="InterPro" id="IPR050324">
    <property type="entry name" value="CDP-alcohol_PTase-I"/>
</dbReference>
<proteinExistence type="predicted"/>
<gene>
    <name evidence="11" type="ORF">METZ01_LOCUS235694</name>
</gene>
<dbReference type="InterPro" id="IPR048254">
    <property type="entry name" value="CDP_ALCOHOL_P_TRANSF_CS"/>
</dbReference>
<dbReference type="PANTHER" id="PTHR14269:SF62">
    <property type="entry name" value="CDP-DIACYLGLYCEROL--GLYCEROL-3-PHOSPHATE 3-PHOSPHATIDYLTRANSFERASE 1, CHLOROPLASTIC"/>
    <property type="match status" value="1"/>
</dbReference>
<evidence type="ECO:0000256" key="9">
    <source>
        <dbReference type="ARBA" id="ARBA00023264"/>
    </source>
</evidence>
<sequence>MATLSLANQLTLGRLLLVPVLVILVIYGHSGWALVTFVVAGITDGLDGLIARRSGRPTRLGALLDPMADKLLLVSTFVVLTMPGLDLINHLPIWLTVLVISRDVIIVLTVAVVNLAVERFTFPPSILGKVA</sequence>
<evidence type="ECO:0000313" key="11">
    <source>
        <dbReference type="EMBL" id="SVB82840.1"/>
    </source>
</evidence>
<feature type="transmembrane region" description="Helical" evidence="10">
    <location>
        <begin position="91"/>
        <end position="117"/>
    </location>
</feature>
<dbReference type="GO" id="GO:0016020">
    <property type="term" value="C:membrane"/>
    <property type="evidence" value="ECO:0007669"/>
    <property type="project" value="UniProtKB-SubCell"/>
</dbReference>
<reference evidence="11" key="1">
    <citation type="submission" date="2018-05" db="EMBL/GenBank/DDBJ databases">
        <authorList>
            <person name="Lanie J.A."/>
            <person name="Ng W.-L."/>
            <person name="Kazmierczak K.M."/>
            <person name="Andrzejewski T.M."/>
            <person name="Davidsen T.M."/>
            <person name="Wayne K.J."/>
            <person name="Tettelin H."/>
            <person name="Glass J.I."/>
            <person name="Rusch D."/>
            <person name="Podicherti R."/>
            <person name="Tsui H.-C.T."/>
            <person name="Winkler M.E."/>
        </authorList>
    </citation>
    <scope>NUCLEOTIDE SEQUENCE</scope>
</reference>
<protein>
    <recommendedName>
        <fullName evidence="12">CDP-alcohol phosphatidyltransferase family protein</fullName>
    </recommendedName>
</protein>
<keyword evidence="9" id="KW-1208">Phospholipid metabolism</keyword>
<evidence type="ECO:0000256" key="8">
    <source>
        <dbReference type="ARBA" id="ARBA00023209"/>
    </source>
</evidence>
<dbReference type="InterPro" id="IPR000462">
    <property type="entry name" value="CDP-OH_P_trans"/>
</dbReference>
<evidence type="ECO:0000256" key="10">
    <source>
        <dbReference type="SAM" id="Phobius"/>
    </source>
</evidence>
<dbReference type="GO" id="GO:0046474">
    <property type="term" value="P:glycerophospholipid biosynthetic process"/>
    <property type="evidence" value="ECO:0007669"/>
    <property type="project" value="TreeGrafter"/>
</dbReference>
<evidence type="ECO:0000256" key="1">
    <source>
        <dbReference type="ARBA" id="ARBA00004141"/>
    </source>
</evidence>
<keyword evidence="8" id="KW-0594">Phospholipid biosynthesis</keyword>
<keyword evidence="5 10" id="KW-1133">Transmembrane helix</keyword>
<keyword evidence="6" id="KW-0443">Lipid metabolism</keyword>
<keyword evidence="7 10" id="KW-0472">Membrane</keyword>
<organism evidence="11">
    <name type="scientific">marine metagenome</name>
    <dbReference type="NCBI Taxonomy" id="408172"/>
    <lineage>
        <taxon>unclassified sequences</taxon>
        <taxon>metagenomes</taxon>
        <taxon>ecological metagenomes</taxon>
    </lineage>
</organism>
<keyword evidence="2" id="KW-0444">Lipid biosynthesis</keyword>
<dbReference type="InterPro" id="IPR043130">
    <property type="entry name" value="CDP-OH_PTrfase_TM_dom"/>
</dbReference>
<feature type="non-terminal residue" evidence="11">
    <location>
        <position position="131"/>
    </location>
</feature>
<evidence type="ECO:0000256" key="3">
    <source>
        <dbReference type="ARBA" id="ARBA00022679"/>
    </source>
</evidence>
<evidence type="ECO:0008006" key="12">
    <source>
        <dbReference type="Google" id="ProtNLM"/>
    </source>
</evidence>
<dbReference type="AlphaFoldDB" id="A0A382H6E4"/>
<evidence type="ECO:0000256" key="4">
    <source>
        <dbReference type="ARBA" id="ARBA00022692"/>
    </source>
</evidence>
<evidence type="ECO:0000256" key="7">
    <source>
        <dbReference type="ARBA" id="ARBA00023136"/>
    </source>
</evidence>
<comment type="subcellular location">
    <subcellularLocation>
        <location evidence="1">Membrane</location>
        <topology evidence="1">Multi-pass membrane protein</topology>
    </subcellularLocation>
</comment>